<comment type="caution">
    <text evidence="2">The sequence shown here is derived from an EMBL/GenBank/DDBJ whole genome shotgun (WGS) entry which is preliminary data.</text>
</comment>
<dbReference type="AlphaFoldDB" id="A0ABC8J2L7"/>
<reference evidence="2 3" key="1">
    <citation type="submission" date="2022-03" db="EMBL/GenBank/DDBJ databases">
        <authorList>
            <person name="Macdonald S."/>
            <person name="Ahmed S."/>
            <person name="Newling K."/>
        </authorList>
    </citation>
    <scope>NUCLEOTIDE SEQUENCE [LARGE SCALE GENOMIC DNA]</scope>
</reference>
<dbReference type="EMBL" id="CAKOAT010072821">
    <property type="protein sequence ID" value="CAH8311150.1"/>
    <property type="molecule type" value="Genomic_DNA"/>
</dbReference>
<keyword evidence="3" id="KW-1185">Reference proteome</keyword>
<protein>
    <submittedName>
        <fullName evidence="2">Uncharacterized protein</fullName>
    </submittedName>
</protein>
<name>A0ABC8J2L7_ERUVS</name>
<dbReference type="PANTHER" id="PTHR33982:SF4">
    <property type="entry name" value="TRANSMEMBRANE PROTEIN"/>
    <property type="match status" value="1"/>
</dbReference>
<evidence type="ECO:0000256" key="1">
    <source>
        <dbReference type="SAM" id="MobiDB-lite"/>
    </source>
</evidence>
<organism evidence="2 3">
    <name type="scientific">Eruca vesicaria subsp. sativa</name>
    <name type="common">Garden rocket</name>
    <name type="synonym">Eruca sativa</name>
    <dbReference type="NCBI Taxonomy" id="29727"/>
    <lineage>
        <taxon>Eukaryota</taxon>
        <taxon>Viridiplantae</taxon>
        <taxon>Streptophyta</taxon>
        <taxon>Embryophyta</taxon>
        <taxon>Tracheophyta</taxon>
        <taxon>Spermatophyta</taxon>
        <taxon>Magnoliopsida</taxon>
        <taxon>eudicotyledons</taxon>
        <taxon>Gunneridae</taxon>
        <taxon>Pentapetalae</taxon>
        <taxon>rosids</taxon>
        <taxon>malvids</taxon>
        <taxon>Brassicales</taxon>
        <taxon>Brassicaceae</taxon>
        <taxon>Brassiceae</taxon>
        <taxon>Eruca</taxon>
    </lineage>
</organism>
<dbReference type="Proteomes" id="UP001642260">
    <property type="component" value="Unassembled WGS sequence"/>
</dbReference>
<gene>
    <name evidence="2" type="ORF">ERUC_LOCUS5889</name>
</gene>
<accession>A0ABC8J2L7</accession>
<dbReference type="PANTHER" id="PTHR33982">
    <property type="entry name" value="OUTER ENVELOPE MEMBRANE PROTEIN 7-RELATED"/>
    <property type="match status" value="1"/>
</dbReference>
<feature type="region of interest" description="Disordered" evidence="1">
    <location>
        <begin position="45"/>
        <end position="66"/>
    </location>
</feature>
<sequence length="193" mass="21927">MDYVSLMAWRRTLVVVLGSLVFGYMSLELGYKPFLEKAEQYQRSLQSQASQHQQHQQQQQDNRTNNKFATPEETAIKAIAAAREWNNSQSKETVTISKKNLSIPIPSRSNLIRIDAAWNEPLLFVRSPLTAEGLALRATLLKGKELNIVNVRCESDSAQLVQAQQSNDMRMDIYGITADIEVFFFCQLLISKC</sequence>
<evidence type="ECO:0000313" key="2">
    <source>
        <dbReference type="EMBL" id="CAH8311150.1"/>
    </source>
</evidence>
<proteinExistence type="predicted"/>
<evidence type="ECO:0000313" key="3">
    <source>
        <dbReference type="Proteomes" id="UP001642260"/>
    </source>
</evidence>
<feature type="compositionally biased region" description="Low complexity" evidence="1">
    <location>
        <begin position="46"/>
        <end position="60"/>
    </location>
</feature>
<dbReference type="InterPro" id="IPR038944">
    <property type="entry name" value="OEP7-like"/>
</dbReference>